<organism evidence="1">
    <name type="scientific">Rhizophora mucronata</name>
    <name type="common">Asiatic mangrove</name>
    <dbReference type="NCBI Taxonomy" id="61149"/>
    <lineage>
        <taxon>Eukaryota</taxon>
        <taxon>Viridiplantae</taxon>
        <taxon>Streptophyta</taxon>
        <taxon>Embryophyta</taxon>
        <taxon>Tracheophyta</taxon>
        <taxon>Spermatophyta</taxon>
        <taxon>Magnoliopsida</taxon>
        <taxon>eudicotyledons</taxon>
        <taxon>Gunneridae</taxon>
        <taxon>Pentapetalae</taxon>
        <taxon>rosids</taxon>
        <taxon>fabids</taxon>
        <taxon>Malpighiales</taxon>
        <taxon>Rhizophoraceae</taxon>
        <taxon>Rhizophora</taxon>
    </lineage>
</organism>
<sequence>MSSKNHLNPMSFPVDHQIFQTPKKSRLSYDFLFHIPHNPIIKRDICLIESLFANWSRSNDLEPIH</sequence>
<dbReference type="AlphaFoldDB" id="A0A2P2N3F0"/>
<evidence type="ECO:0000313" key="1">
    <source>
        <dbReference type="EMBL" id="MBX37009.1"/>
    </source>
</evidence>
<reference evidence="1" key="1">
    <citation type="submission" date="2018-02" db="EMBL/GenBank/DDBJ databases">
        <title>Rhizophora mucronata_Transcriptome.</title>
        <authorList>
            <person name="Meera S.P."/>
            <person name="Sreeshan A."/>
            <person name="Augustine A."/>
        </authorList>
    </citation>
    <scope>NUCLEOTIDE SEQUENCE</scope>
    <source>
        <tissue evidence="1">Leaf</tissue>
    </source>
</reference>
<dbReference type="EMBL" id="GGEC01056525">
    <property type="protein sequence ID" value="MBX37009.1"/>
    <property type="molecule type" value="Transcribed_RNA"/>
</dbReference>
<proteinExistence type="predicted"/>
<protein>
    <submittedName>
        <fullName evidence="1">Uncharacterized protein</fullName>
    </submittedName>
</protein>
<accession>A0A2P2N3F0</accession>
<name>A0A2P2N3F0_RHIMU</name>